<proteinExistence type="predicted"/>
<dbReference type="Gene3D" id="2.60.120.260">
    <property type="entry name" value="Galactose-binding domain-like"/>
    <property type="match status" value="1"/>
</dbReference>
<dbReference type="Pfam" id="PF17991">
    <property type="entry name" value="Thioredoxin_10"/>
    <property type="match status" value="1"/>
</dbReference>
<dbReference type="GO" id="GO:0005886">
    <property type="term" value="C:plasma membrane"/>
    <property type="evidence" value="ECO:0007669"/>
    <property type="project" value="UniProtKB-SubCell"/>
</dbReference>
<evidence type="ECO:0000259" key="8">
    <source>
        <dbReference type="PROSITE" id="PS51352"/>
    </source>
</evidence>
<dbReference type="Proteomes" id="UP000078368">
    <property type="component" value="Unassembled WGS sequence"/>
</dbReference>
<feature type="transmembrane region" description="Helical" evidence="7">
    <location>
        <begin position="47"/>
        <end position="73"/>
    </location>
</feature>
<dbReference type="Gene3D" id="3.40.30.10">
    <property type="entry name" value="Glutaredoxin"/>
    <property type="match status" value="1"/>
</dbReference>
<feature type="transmembrane region" description="Helical" evidence="7">
    <location>
        <begin position="121"/>
        <end position="146"/>
    </location>
</feature>
<dbReference type="Pfam" id="PF08534">
    <property type="entry name" value="Redoxin"/>
    <property type="match status" value="1"/>
</dbReference>
<keyword evidence="2" id="KW-1003">Cell membrane</keyword>
<dbReference type="OrthoDB" id="9811352at2"/>
<keyword evidence="5 7" id="KW-0472">Membrane</keyword>
<dbReference type="GO" id="GO:0016491">
    <property type="term" value="F:oxidoreductase activity"/>
    <property type="evidence" value="ECO:0007669"/>
    <property type="project" value="InterPro"/>
</dbReference>
<dbReference type="InterPro" id="IPR013740">
    <property type="entry name" value="Redoxin"/>
</dbReference>
<feature type="compositionally biased region" description="Basic and acidic residues" evidence="6">
    <location>
        <begin position="418"/>
        <end position="431"/>
    </location>
</feature>
<name>A0A179B2I6_9ACTO</name>
<evidence type="ECO:0000256" key="2">
    <source>
        <dbReference type="ARBA" id="ARBA00022475"/>
    </source>
</evidence>
<dbReference type="EMBL" id="LVZK01000001">
    <property type="protein sequence ID" value="OAP85690.1"/>
    <property type="molecule type" value="Genomic_DNA"/>
</dbReference>
<accession>A0A179B2I6</accession>
<dbReference type="Pfam" id="PF02683">
    <property type="entry name" value="DsbD_TM"/>
    <property type="match status" value="1"/>
</dbReference>
<evidence type="ECO:0000256" key="3">
    <source>
        <dbReference type="ARBA" id="ARBA00022692"/>
    </source>
</evidence>
<evidence type="ECO:0000256" key="1">
    <source>
        <dbReference type="ARBA" id="ARBA00004651"/>
    </source>
</evidence>
<feature type="domain" description="Thioredoxin" evidence="8">
    <location>
        <begin position="217"/>
        <end position="403"/>
    </location>
</feature>
<dbReference type="InterPro" id="IPR013766">
    <property type="entry name" value="Thioredoxin_domain"/>
</dbReference>
<feature type="transmembrane region" description="Helical" evidence="7">
    <location>
        <begin position="158"/>
        <end position="177"/>
    </location>
</feature>
<feature type="region of interest" description="Disordered" evidence="6">
    <location>
        <begin position="408"/>
        <end position="431"/>
    </location>
</feature>
<protein>
    <submittedName>
        <fullName evidence="9">Thiol:disulfide interchange protein</fullName>
    </submittedName>
</protein>
<evidence type="ECO:0000313" key="9">
    <source>
        <dbReference type="EMBL" id="OAP85690.1"/>
    </source>
</evidence>
<sequence>MFSQILIGLFGGLITGVSPCILPMLPIIFLAGATGASSDGKSPSRKYPLLVTLGLVVSFTTVTLLGSTVLSLLGLPQDFIRWAGVALLALIGVSLMIPKVEEWLEKPFARIRMKQVDKRSNGFVFGLVLGTAYVPCAGPVLAAISVAGSTGRVGAETAALAISFAVGVAVPLFFFALAGRGVTERVKGYRKRQRGIRMAAGGAMIALAAGIVFDLPARIQRALPDYTANLQRAADKYLHGEQPGKFTCSPDSPELADCGRQPAITGIAAWFNTPGGRALEHNVPAGGVRLVDFWAYSCINCQRSAPGIEKLYKAYRDYGFQAVGVHSPEYAFEKEPENVKGGAQKLGITYPVAVDSDLKTWNAFDNHYWPAHYLVDAQGKVRHIHYGENGEARTERLIRELLAKQNPGKKLPDPVFSNKDDSKADAARAEEANPETYLFPDRARYYDGKVPFAEGTVDYGLSDDPKPGKFNLSGKWTADGESAAPASEGASVKLGLHSRRVYLVASGKGEITYTFQGRSYTRKVEGIPNAIDLLPGDAAKRGTLTVAASGGVRLHSFTFG</sequence>
<dbReference type="InterPro" id="IPR041017">
    <property type="entry name" value="Thioredoxin_10"/>
</dbReference>
<dbReference type="InterPro" id="IPR003834">
    <property type="entry name" value="Cyt_c_assmbl_TM_dom"/>
</dbReference>
<evidence type="ECO:0000313" key="10">
    <source>
        <dbReference type="Proteomes" id="UP000078368"/>
    </source>
</evidence>
<feature type="transmembrane region" description="Helical" evidence="7">
    <location>
        <begin position="198"/>
        <end position="217"/>
    </location>
</feature>
<organism evidence="9 10">
    <name type="scientific">Peptidiphaga gingivicola</name>
    <dbReference type="NCBI Taxonomy" id="2741497"/>
    <lineage>
        <taxon>Bacteria</taxon>
        <taxon>Bacillati</taxon>
        <taxon>Actinomycetota</taxon>
        <taxon>Actinomycetes</taxon>
        <taxon>Actinomycetales</taxon>
        <taxon>Actinomycetaceae</taxon>
        <taxon>Peptidiphaga</taxon>
    </lineage>
</organism>
<keyword evidence="4 7" id="KW-1133">Transmembrane helix</keyword>
<gene>
    <name evidence="9" type="ORF">A4H34_00325</name>
</gene>
<dbReference type="InterPro" id="IPR050553">
    <property type="entry name" value="Thioredoxin_ResA/DsbE_sf"/>
</dbReference>
<keyword evidence="3 7" id="KW-0812">Transmembrane</keyword>
<evidence type="ECO:0000256" key="7">
    <source>
        <dbReference type="SAM" id="Phobius"/>
    </source>
</evidence>
<feature type="transmembrane region" description="Helical" evidence="7">
    <location>
        <begin position="79"/>
        <end position="100"/>
    </location>
</feature>
<dbReference type="RefSeq" id="WP_064230683.1">
    <property type="nucleotide sequence ID" value="NZ_LVZK01000001.1"/>
</dbReference>
<comment type="subcellular location">
    <subcellularLocation>
        <location evidence="1">Cell membrane</location>
        <topology evidence="1">Multi-pass membrane protein</topology>
    </subcellularLocation>
</comment>
<dbReference type="PANTHER" id="PTHR42852">
    <property type="entry name" value="THIOL:DISULFIDE INTERCHANGE PROTEIN DSBE"/>
    <property type="match status" value="1"/>
</dbReference>
<dbReference type="PROSITE" id="PS51352">
    <property type="entry name" value="THIOREDOXIN_2"/>
    <property type="match status" value="1"/>
</dbReference>
<evidence type="ECO:0000256" key="4">
    <source>
        <dbReference type="ARBA" id="ARBA00022989"/>
    </source>
</evidence>
<comment type="caution">
    <text evidence="9">The sequence shown here is derived from an EMBL/GenBank/DDBJ whole genome shotgun (WGS) entry which is preliminary data.</text>
</comment>
<dbReference type="GO" id="GO:0017004">
    <property type="term" value="P:cytochrome complex assembly"/>
    <property type="evidence" value="ECO:0007669"/>
    <property type="project" value="InterPro"/>
</dbReference>
<reference evidence="9 10" key="1">
    <citation type="submission" date="2016-04" db="EMBL/GenBank/DDBJ databases">
        <title>Peptidophaga gingivicola gen. nov., sp. nov., isolated from human subgingival plaque.</title>
        <authorList>
            <person name="Beall C.J."/>
            <person name="Mokrzan E.M."/>
            <person name="Griffen A.L."/>
            <person name="Leys E.J."/>
        </authorList>
    </citation>
    <scope>NUCLEOTIDE SEQUENCE [LARGE SCALE GENOMIC DNA]</scope>
    <source>
        <strain evidence="9 10">BA112</strain>
    </source>
</reference>
<dbReference type="SUPFAM" id="SSF52833">
    <property type="entry name" value="Thioredoxin-like"/>
    <property type="match status" value="1"/>
</dbReference>
<dbReference type="AlphaFoldDB" id="A0A179B2I6"/>
<feature type="transmembrane region" description="Helical" evidence="7">
    <location>
        <begin position="6"/>
        <end position="35"/>
    </location>
</feature>
<dbReference type="InterPro" id="IPR036249">
    <property type="entry name" value="Thioredoxin-like_sf"/>
</dbReference>
<keyword evidence="10" id="KW-1185">Reference proteome</keyword>
<dbReference type="PANTHER" id="PTHR42852:SF13">
    <property type="entry name" value="PROTEIN DIPZ"/>
    <property type="match status" value="1"/>
</dbReference>
<dbReference type="STRING" id="1823756.A4H34_00325"/>
<evidence type="ECO:0000256" key="6">
    <source>
        <dbReference type="SAM" id="MobiDB-lite"/>
    </source>
</evidence>
<evidence type="ECO:0000256" key="5">
    <source>
        <dbReference type="ARBA" id="ARBA00023136"/>
    </source>
</evidence>